<dbReference type="EMBL" id="AY228468">
    <property type="protein sequence ID" value="AAO74006.1"/>
    <property type="molecule type" value="Genomic_DNA"/>
</dbReference>
<proteinExistence type="predicted"/>
<reference evidence="1" key="1">
    <citation type="submission" date="2007-04" db="EMBL/GenBank/DDBJ databases">
        <authorList>
            <person name="Noh E.W."/>
            <person name="Lee J.S."/>
            <person name="Choi Y.I."/>
            <person name="Han M.S."/>
            <person name="Yi Y.S."/>
            <person name="Han S.U."/>
        </authorList>
    </citation>
    <scope>NUCLEOTIDE SEQUENCE</scope>
</reference>
<keyword evidence="1" id="KW-0150">Chloroplast</keyword>
<keyword evidence="1" id="KW-0934">Plastid</keyword>
<accession>Q85X57</accession>
<protein>
    <submittedName>
        <fullName evidence="1">ORF53b</fullName>
    </submittedName>
</protein>
<evidence type="ECO:0000313" key="1">
    <source>
        <dbReference type="EMBL" id="AAO74006.1"/>
    </source>
</evidence>
<sequence>MHLLFIYTSSASTRPISICVRTTTSFMSLSRPRMGLTKIPWTVPQSVLRTTIC</sequence>
<geneLocation type="chloroplast" evidence="1"/>
<organism evidence="1">
    <name type="scientific">Pinus koraiensis</name>
    <name type="common">Korean pine</name>
    <dbReference type="NCBI Taxonomy" id="88728"/>
    <lineage>
        <taxon>Eukaryota</taxon>
        <taxon>Viridiplantae</taxon>
        <taxon>Streptophyta</taxon>
        <taxon>Embryophyta</taxon>
        <taxon>Tracheophyta</taxon>
        <taxon>Spermatophyta</taxon>
        <taxon>Pinopsida</taxon>
        <taxon>Pinidae</taxon>
        <taxon>Conifers I</taxon>
        <taxon>Pinales</taxon>
        <taxon>Pinaceae</taxon>
        <taxon>Pinus</taxon>
        <taxon>Pinus subgen. Strobus</taxon>
    </lineage>
</organism>
<dbReference type="AlphaFoldDB" id="Q85X57"/>
<name>Q85X57_PINKO</name>